<accession>C1EA24</accession>
<dbReference type="GO" id="GO:0004731">
    <property type="term" value="F:purine-nucleoside phosphorylase activity"/>
    <property type="evidence" value="ECO:0007669"/>
    <property type="project" value="TreeGrafter"/>
</dbReference>
<keyword evidence="4" id="KW-1185">Reference proteome</keyword>
<dbReference type="Proteomes" id="UP000002009">
    <property type="component" value="Chromosome 7"/>
</dbReference>
<keyword evidence="2" id="KW-0808">Transferase</keyword>
<dbReference type="PANTHER" id="PTHR36540:SF1">
    <property type="entry name" value="PYRIMIDINE_PURINE NUCLEOSIDE PHOSPHORYLASE"/>
    <property type="match status" value="1"/>
</dbReference>
<dbReference type="CDD" id="cd20296">
    <property type="entry name" value="cupin_PpnP-like"/>
    <property type="match status" value="1"/>
</dbReference>
<dbReference type="EMBL" id="CP001328">
    <property type="protein sequence ID" value="ACO65132.1"/>
    <property type="molecule type" value="Genomic_DNA"/>
</dbReference>
<dbReference type="OMA" id="ADYCCSY"/>
<dbReference type="HAMAP" id="MF_01537">
    <property type="entry name" value="Nucleos_phosphorylase_PpnP"/>
    <property type="match status" value="1"/>
</dbReference>
<dbReference type="Gene3D" id="2.60.120.10">
    <property type="entry name" value="Jelly Rolls"/>
    <property type="match status" value="1"/>
</dbReference>
<gene>
    <name evidence="3" type="ORF">MICPUN_59922</name>
</gene>
<dbReference type="Pfam" id="PF06865">
    <property type="entry name" value="Ppnp"/>
    <property type="match status" value="1"/>
</dbReference>
<name>C1EA24_MICCC</name>
<organism evidence="3 4">
    <name type="scientific">Micromonas commoda (strain RCC299 / NOUM17 / CCMP2709)</name>
    <name type="common">Picoplanktonic green alga</name>
    <dbReference type="NCBI Taxonomy" id="296587"/>
    <lineage>
        <taxon>Eukaryota</taxon>
        <taxon>Viridiplantae</taxon>
        <taxon>Chlorophyta</taxon>
        <taxon>Mamiellophyceae</taxon>
        <taxon>Mamiellales</taxon>
        <taxon>Mamiellaceae</taxon>
        <taxon>Micromonas</taxon>
    </lineage>
</organism>
<dbReference type="GO" id="GO:0005829">
    <property type="term" value="C:cytosol"/>
    <property type="evidence" value="ECO:0007669"/>
    <property type="project" value="TreeGrafter"/>
</dbReference>
<dbReference type="GeneID" id="8244816"/>
<proteinExistence type="inferred from homology"/>
<evidence type="ECO:0000313" key="3">
    <source>
        <dbReference type="EMBL" id="ACO65132.1"/>
    </source>
</evidence>
<evidence type="ECO:0000313" key="4">
    <source>
        <dbReference type="Proteomes" id="UP000002009"/>
    </source>
</evidence>
<sequence length="106" mass="11314">MPVETIENVATLTAKANVYFDGKCISHGFVTADGQKQSVGVVLAAELTFTTGAAEVMTCVGGSCEYRLKGTEAWVKQEAGDAFSIEGNSSFDIKVADQYHYICSYA</sequence>
<dbReference type="SUPFAM" id="SSF51182">
    <property type="entry name" value="RmlC-like cupins"/>
    <property type="match status" value="1"/>
</dbReference>
<dbReference type="RefSeq" id="XP_002503874.1">
    <property type="nucleotide sequence ID" value="XM_002503828.1"/>
</dbReference>
<dbReference type="InterPro" id="IPR014710">
    <property type="entry name" value="RmlC-like_jellyroll"/>
</dbReference>
<dbReference type="KEGG" id="mis:MICPUN_59922"/>
<dbReference type="PANTHER" id="PTHR36540">
    <property type="entry name" value="PYRIMIDINE/PURINE NUCLEOSIDE PHOSPHORYLASE"/>
    <property type="match status" value="1"/>
</dbReference>
<keyword evidence="1" id="KW-0328">Glycosyltransferase</keyword>
<dbReference type="AlphaFoldDB" id="C1EA24"/>
<dbReference type="InterPro" id="IPR009664">
    <property type="entry name" value="Ppnp"/>
</dbReference>
<evidence type="ECO:0000256" key="1">
    <source>
        <dbReference type="ARBA" id="ARBA00022676"/>
    </source>
</evidence>
<reference evidence="3 4" key="1">
    <citation type="journal article" date="2009" name="Science">
        <title>Green evolution and dynamic adaptations revealed by genomes of the marine picoeukaryotes Micromonas.</title>
        <authorList>
            <person name="Worden A.Z."/>
            <person name="Lee J.H."/>
            <person name="Mock T."/>
            <person name="Rouze P."/>
            <person name="Simmons M.P."/>
            <person name="Aerts A.L."/>
            <person name="Allen A.E."/>
            <person name="Cuvelier M.L."/>
            <person name="Derelle E."/>
            <person name="Everett M.V."/>
            <person name="Foulon E."/>
            <person name="Grimwood J."/>
            <person name="Gundlach H."/>
            <person name="Henrissat B."/>
            <person name="Napoli C."/>
            <person name="McDonald S.M."/>
            <person name="Parker M.S."/>
            <person name="Rombauts S."/>
            <person name="Salamov A."/>
            <person name="Von Dassow P."/>
            <person name="Badger J.H."/>
            <person name="Coutinho P.M."/>
            <person name="Demir E."/>
            <person name="Dubchak I."/>
            <person name="Gentemann C."/>
            <person name="Eikrem W."/>
            <person name="Gready J.E."/>
            <person name="John U."/>
            <person name="Lanier W."/>
            <person name="Lindquist E.A."/>
            <person name="Lucas S."/>
            <person name="Mayer K.F."/>
            <person name="Moreau H."/>
            <person name="Not F."/>
            <person name="Otillar R."/>
            <person name="Panaud O."/>
            <person name="Pangilinan J."/>
            <person name="Paulsen I."/>
            <person name="Piegu B."/>
            <person name="Poliakov A."/>
            <person name="Robbens S."/>
            <person name="Schmutz J."/>
            <person name="Toulza E."/>
            <person name="Wyss T."/>
            <person name="Zelensky A."/>
            <person name="Zhou K."/>
            <person name="Armbrust E.V."/>
            <person name="Bhattacharya D."/>
            <person name="Goodenough U.W."/>
            <person name="Van de Peer Y."/>
            <person name="Grigoriev I.V."/>
        </authorList>
    </citation>
    <scope>NUCLEOTIDE SEQUENCE [LARGE SCALE GENOMIC DNA]</scope>
    <source>
        <strain evidence="4">RCC299 / NOUM17</strain>
    </source>
</reference>
<dbReference type="GO" id="GO:0016154">
    <property type="term" value="F:pyrimidine-nucleoside phosphorylase activity"/>
    <property type="evidence" value="ECO:0007669"/>
    <property type="project" value="TreeGrafter"/>
</dbReference>
<protein>
    <submittedName>
        <fullName evidence="3">Uncharacterized protein</fullName>
    </submittedName>
</protein>
<dbReference type="eggNOG" id="ENOG502SZB1">
    <property type="taxonomic scope" value="Eukaryota"/>
</dbReference>
<evidence type="ECO:0000256" key="2">
    <source>
        <dbReference type="ARBA" id="ARBA00022679"/>
    </source>
</evidence>
<dbReference type="OrthoDB" id="8300002at2759"/>
<dbReference type="InParanoid" id="C1EA24"/>
<dbReference type="InterPro" id="IPR011051">
    <property type="entry name" value="RmlC_Cupin_sf"/>
</dbReference>